<evidence type="ECO:0000313" key="1">
    <source>
        <dbReference type="EMBL" id="MEF2114939.1"/>
    </source>
</evidence>
<dbReference type="RefSeq" id="WP_216247941.1">
    <property type="nucleotide sequence ID" value="NZ_JAZHFS010000033.1"/>
</dbReference>
<dbReference type="EMBL" id="JAZHFS010000033">
    <property type="protein sequence ID" value="MEF2114939.1"/>
    <property type="molecule type" value="Genomic_DNA"/>
</dbReference>
<comment type="caution">
    <text evidence="1">The sequence shown here is derived from an EMBL/GenBank/DDBJ whole genome shotgun (WGS) entry which is preliminary data.</text>
</comment>
<dbReference type="Proteomes" id="UP001498469">
    <property type="component" value="Unassembled WGS sequence"/>
</dbReference>
<gene>
    <name evidence="1" type="ORF">SJI18_21860</name>
</gene>
<keyword evidence="2" id="KW-1185">Reference proteome</keyword>
<evidence type="ECO:0000313" key="2">
    <source>
        <dbReference type="Proteomes" id="UP001498469"/>
    </source>
</evidence>
<sequence>MMIKKWKGRINLNTQKSKLKDKGAIDMVVQLANYNRQDPTINISLIDMIFNKENRKVMYAKYDKNYQSTKEEDDIYNDMRGNYREED</sequence>
<reference evidence="1 2" key="1">
    <citation type="submission" date="2023-11" db="EMBL/GenBank/DDBJ databases">
        <title>Draft genome sequence of a psychrophilic Clostridium strain from permafrost water brine.</title>
        <authorList>
            <person name="Shcherbakova V.A."/>
            <person name="Trubitsyn V.E."/>
            <person name="Zakharyuk A.G."/>
        </authorList>
    </citation>
    <scope>NUCLEOTIDE SEQUENCE [LARGE SCALE GENOMIC DNA]</scope>
    <source>
        <strain evidence="1 2">14F</strain>
    </source>
</reference>
<organism evidence="1 2">
    <name type="scientific">Clostridium frigoriphilum</name>
    <dbReference type="NCBI Taxonomy" id="443253"/>
    <lineage>
        <taxon>Bacteria</taxon>
        <taxon>Bacillati</taxon>
        <taxon>Bacillota</taxon>
        <taxon>Clostridia</taxon>
        <taxon>Eubacteriales</taxon>
        <taxon>Clostridiaceae</taxon>
        <taxon>Clostridium</taxon>
    </lineage>
</organism>
<accession>A0ABU7UVV0</accession>
<name>A0ABU7UVV0_9CLOT</name>
<protein>
    <submittedName>
        <fullName evidence="1">Uncharacterized protein</fullName>
    </submittedName>
</protein>
<proteinExistence type="predicted"/>